<evidence type="ECO:0000256" key="1">
    <source>
        <dbReference type="SAM" id="Phobius"/>
    </source>
</evidence>
<keyword evidence="1" id="KW-1133">Transmembrane helix</keyword>
<sequence>MTHFHPSLDIRQTRHARVSSAPAVSIRLTRSRIAAGCLLFFALGGGLGYMLGLQPAAPVRPAIADTTDDWLDDVVAHYRTFSRPGARLAELSASDPAAIVEWLLANTGVNFRIPDLSANGLTLQGARLLVAGGLPVGHLVYTSADGEIIGLLFRKNLPNEDGFSELIRDNIALLSWRNVTATYVVVGPSSTASLDEIAAKAAGLI</sequence>
<comment type="caution">
    <text evidence="2">The sequence shown here is derived from an EMBL/GenBank/DDBJ whole genome shotgun (WGS) entry which is preliminary data.</text>
</comment>
<gene>
    <name evidence="2" type="ORF">REJC140_00463</name>
</gene>
<keyword evidence="1" id="KW-0812">Transmembrane</keyword>
<evidence type="ECO:0000313" key="2">
    <source>
        <dbReference type="EMBL" id="CAD7024368.1"/>
    </source>
</evidence>
<feature type="transmembrane region" description="Helical" evidence="1">
    <location>
        <begin position="33"/>
        <end position="52"/>
    </location>
</feature>
<keyword evidence="3" id="KW-1185">Reference proteome</keyword>
<dbReference type="Proteomes" id="UP000606921">
    <property type="component" value="Unassembled WGS sequence"/>
</dbReference>
<proteinExistence type="predicted"/>
<name>A0ABN7JF54_9HYPH</name>
<dbReference type="RefSeq" id="WP_142520066.1">
    <property type="nucleotide sequence ID" value="NZ_CABFWF030000001.1"/>
</dbReference>
<dbReference type="EMBL" id="CABFWF030000001">
    <property type="protein sequence ID" value="CAD7024368.1"/>
    <property type="molecule type" value="Genomic_DNA"/>
</dbReference>
<reference evidence="2 3" key="1">
    <citation type="submission" date="2020-11" db="EMBL/GenBank/DDBJ databases">
        <authorList>
            <person name="Lassalle F."/>
        </authorList>
    </citation>
    <scope>NUCLEOTIDE SEQUENCE [LARGE SCALE GENOMIC DNA]</scope>
    <source>
        <strain evidence="2 3">JC140</strain>
    </source>
</reference>
<organism evidence="2 3">
    <name type="scientific">Pseudorhizobium endolithicum</name>
    <dbReference type="NCBI Taxonomy" id="1191678"/>
    <lineage>
        <taxon>Bacteria</taxon>
        <taxon>Pseudomonadati</taxon>
        <taxon>Pseudomonadota</taxon>
        <taxon>Alphaproteobacteria</taxon>
        <taxon>Hyphomicrobiales</taxon>
        <taxon>Rhizobiaceae</taxon>
        <taxon>Rhizobium/Agrobacterium group</taxon>
        <taxon>Pseudorhizobium</taxon>
    </lineage>
</organism>
<accession>A0ABN7JF54</accession>
<keyword evidence="1" id="KW-0472">Membrane</keyword>
<protein>
    <submittedName>
        <fullName evidence="2">Fis family transcriptional regulator</fullName>
    </submittedName>
</protein>
<evidence type="ECO:0000313" key="3">
    <source>
        <dbReference type="Proteomes" id="UP000606921"/>
    </source>
</evidence>